<sequence length="96" mass="11052">MSNQNSLNPLNPSINLIPKLKESNFFEWKRTIIGHLTAMGKLKYVSRIVQIPEDKNNADIFVQERAQVLQAICLTVDKENQSHIIHFDDPYLAFKA</sequence>
<gene>
    <name evidence="1" type="ORF">PCASD_18024</name>
</gene>
<comment type="caution">
    <text evidence="1">The sequence shown here is derived from an EMBL/GenBank/DDBJ whole genome shotgun (WGS) entry which is preliminary data.</text>
</comment>
<dbReference type="AlphaFoldDB" id="A0A2N5UC76"/>
<evidence type="ECO:0000313" key="1">
    <source>
        <dbReference type="EMBL" id="PLW35318.1"/>
    </source>
</evidence>
<proteinExistence type="predicted"/>
<accession>A0A2N5UC76</accession>
<dbReference type="Proteomes" id="UP000235392">
    <property type="component" value="Unassembled WGS sequence"/>
</dbReference>
<evidence type="ECO:0008006" key="3">
    <source>
        <dbReference type="Google" id="ProtNLM"/>
    </source>
</evidence>
<evidence type="ECO:0000313" key="2">
    <source>
        <dbReference type="Proteomes" id="UP000235392"/>
    </source>
</evidence>
<organism evidence="1 2">
    <name type="scientific">Puccinia coronata f. sp. avenae</name>
    <dbReference type="NCBI Taxonomy" id="200324"/>
    <lineage>
        <taxon>Eukaryota</taxon>
        <taxon>Fungi</taxon>
        <taxon>Dikarya</taxon>
        <taxon>Basidiomycota</taxon>
        <taxon>Pucciniomycotina</taxon>
        <taxon>Pucciniomycetes</taxon>
        <taxon>Pucciniales</taxon>
        <taxon>Pucciniaceae</taxon>
        <taxon>Puccinia</taxon>
    </lineage>
</organism>
<reference evidence="1 2" key="1">
    <citation type="submission" date="2017-11" db="EMBL/GenBank/DDBJ databases">
        <title>De novo assembly and phasing of dikaryotic genomes from two isolates of Puccinia coronata f. sp. avenae, the causal agent of oat crown rust.</title>
        <authorList>
            <person name="Miller M.E."/>
            <person name="Zhang Y."/>
            <person name="Omidvar V."/>
            <person name="Sperschneider J."/>
            <person name="Schwessinger B."/>
            <person name="Raley C."/>
            <person name="Palmer J.M."/>
            <person name="Garnica D."/>
            <person name="Upadhyaya N."/>
            <person name="Rathjen J."/>
            <person name="Taylor J.M."/>
            <person name="Park R.F."/>
            <person name="Dodds P.N."/>
            <person name="Hirsch C.D."/>
            <person name="Kianian S.F."/>
            <person name="Figueroa M."/>
        </authorList>
    </citation>
    <scope>NUCLEOTIDE SEQUENCE [LARGE SCALE GENOMIC DNA]</scope>
    <source>
        <strain evidence="1">12SD80</strain>
    </source>
</reference>
<name>A0A2N5UC76_9BASI</name>
<dbReference type="EMBL" id="PGCI01000180">
    <property type="protein sequence ID" value="PLW35318.1"/>
    <property type="molecule type" value="Genomic_DNA"/>
</dbReference>
<protein>
    <recommendedName>
        <fullName evidence="3">Retrotransposon Copia-like N-terminal domain-containing protein</fullName>
    </recommendedName>
</protein>